<feature type="signal peptide" evidence="1">
    <location>
        <begin position="1"/>
        <end position="18"/>
    </location>
</feature>
<evidence type="ECO:0000256" key="1">
    <source>
        <dbReference type="SAM" id="SignalP"/>
    </source>
</evidence>
<evidence type="ECO:0000313" key="2">
    <source>
        <dbReference type="EMBL" id="NKJ68032.1"/>
    </source>
</evidence>
<dbReference type="RefSeq" id="WP_193447628.1">
    <property type="nucleotide sequence ID" value="NZ_SHOE01000008.1"/>
</dbReference>
<dbReference type="Proteomes" id="UP000778757">
    <property type="component" value="Unassembled WGS sequence"/>
</dbReference>
<keyword evidence="1" id="KW-0732">Signal</keyword>
<protein>
    <recommendedName>
        <fullName evidence="4">Lipoprotein</fullName>
    </recommendedName>
</protein>
<dbReference type="PROSITE" id="PS51257">
    <property type="entry name" value="PROKAR_LIPOPROTEIN"/>
    <property type="match status" value="1"/>
</dbReference>
<dbReference type="EMBL" id="SHOE01000008">
    <property type="protein sequence ID" value="NKJ68032.1"/>
    <property type="molecule type" value="Genomic_DNA"/>
</dbReference>
<proteinExistence type="predicted"/>
<sequence length="62" mass="6862">MKVFILMTLCLSYSFLLSGCGQPSNVEQIDCDSPSLTTAEKEQANCLWDLGDPTERSQNKGF</sequence>
<organism evidence="2 3">
    <name type="scientific">Vibrio chemaguriensis</name>
    <dbReference type="NCBI Taxonomy" id="2527672"/>
    <lineage>
        <taxon>Bacteria</taxon>
        <taxon>Pseudomonadati</taxon>
        <taxon>Pseudomonadota</taxon>
        <taxon>Gammaproteobacteria</taxon>
        <taxon>Vibrionales</taxon>
        <taxon>Vibrionaceae</taxon>
        <taxon>Vibrio</taxon>
    </lineage>
</organism>
<evidence type="ECO:0000313" key="3">
    <source>
        <dbReference type="Proteomes" id="UP000778757"/>
    </source>
</evidence>
<comment type="caution">
    <text evidence="2">The sequence shown here is derived from an EMBL/GenBank/DDBJ whole genome shotgun (WGS) entry which is preliminary data.</text>
</comment>
<feature type="chain" id="PRO_5045185446" description="Lipoprotein" evidence="1">
    <location>
        <begin position="19"/>
        <end position="62"/>
    </location>
</feature>
<gene>
    <name evidence="2" type="ORF">EX191_09545</name>
</gene>
<accession>A0ABX1HWX8</accession>
<reference evidence="2 3" key="1">
    <citation type="journal article" date="2019" name="Curr. Microbiol.">
        <title>Vibrio chemaguriensis sp. nov., from Sundarbans, Bay of Bengal.</title>
        <authorList>
            <person name="Ghosh A."/>
            <person name="Bhadury P."/>
        </authorList>
    </citation>
    <scope>NUCLEOTIDE SEQUENCE [LARGE SCALE GENOMIC DNA]</scope>
    <source>
        <strain evidence="2 3">Iso1</strain>
    </source>
</reference>
<name>A0ABX1HWX8_9VIBR</name>
<keyword evidence="3" id="KW-1185">Reference proteome</keyword>
<evidence type="ECO:0008006" key="4">
    <source>
        <dbReference type="Google" id="ProtNLM"/>
    </source>
</evidence>